<dbReference type="GO" id="GO:0004540">
    <property type="term" value="F:RNA nuclease activity"/>
    <property type="evidence" value="ECO:0007669"/>
    <property type="project" value="InterPro"/>
</dbReference>
<evidence type="ECO:0000256" key="4">
    <source>
        <dbReference type="ARBA" id="ARBA00022801"/>
    </source>
</evidence>
<keyword evidence="2 6" id="KW-0540">Nuclease</keyword>
<dbReference type="EC" id="3.1.-.-" evidence="6"/>
<evidence type="ECO:0000256" key="6">
    <source>
        <dbReference type="HAMAP-Rule" id="MF_00265"/>
    </source>
</evidence>
<proteinExistence type="inferred from homology"/>
<feature type="domain" description="PIN" evidence="7">
    <location>
        <begin position="4"/>
        <end position="119"/>
    </location>
</feature>
<keyword evidence="4 6" id="KW-0378">Hydrolase</keyword>
<dbReference type="Pfam" id="PF01850">
    <property type="entry name" value="PIN"/>
    <property type="match status" value="1"/>
</dbReference>
<dbReference type="GO" id="GO:0000287">
    <property type="term" value="F:magnesium ion binding"/>
    <property type="evidence" value="ECO:0007669"/>
    <property type="project" value="UniProtKB-UniRule"/>
</dbReference>
<comment type="function">
    <text evidence="6">Toxic component of a toxin-antitoxin (TA) system. An RNase.</text>
</comment>
<dbReference type="EMBL" id="PDJE01000001">
    <property type="protein sequence ID" value="PFG31848.1"/>
    <property type="molecule type" value="Genomic_DNA"/>
</dbReference>
<dbReference type="GO" id="GO:0090729">
    <property type="term" value="F:toxin activity"/>
    <property type="evidence" value="ECO:0007669"/>
    <property type="project" value="UniProtKB-KW"/>
</dbReference>
<evidence type="ECO:0000256" key="2">
    <source>
        <dbReference type="ARBA" id="ARBA00022722"/>
    </source>
</evidence>
<evidence type="ECO:0000256" key="5">
    <source>
        <dbReference type="ARBA" id="ARBA00022842"/>
    </source>
</evidence>
<dbReference type="SUPFAM" id="SSF88723">
    <property type="entry name" value="PIN domain-like"/>
    <property type="match status" value="1"/>
</dbReference>
<keyword evidence="3 6" id="KW-0479">Metal-binding</keyword>
<sequence>MAFYLDTSALVKLVVGEAESAALQAWLVAQEEELVTSDLARTELMRAVRRASPEHAVRAQEVLDSLFVLTLPSSTYDAAARLDPPELRSLDALHLAAAFELGNDLSGVVVYDDRLAEAANAYGVTTVAPR</sequence>
<keyword evidence="5 6" id="KW-0460">Magnesium</keyword>
<comment type="caution">
    <text evidence="8">The sequence shown here is derived from an EMBL/GenBank/DDBJ whole genome shotgun (WGS) entry which is preliminary data.</text>
</comment>
<name>A0A2A9DYT5_9MICO</name>
<dbReference type="InterPro" id="IPR002716">
    <property type="entry name" value="PIN_dom"/>
</dbReference>
<comment type="cofactor">
    <cofactor evidence="6">
        <name>Mg(2+)</name>
        <dbReference type="ChEBI" id="CHEBI:18420"/>
    </cofactor>
</comment>
<evidence type="ECO:0000256" key="1">
    <source>
        <dbReference type="ARBA" id="ARBA00022649"/>
    </source>
</evidence>
<accession>A0A2A9DYT5</accession>
<feature type="binding site" evidence="6">
    <location>
        <position position="91"/>
    </location>
    <ligand>
        <name>Mg(2+)</name>
        <dbReference type="ChEBI" id="CHEBI:18420"/>
    </ligand>
</feature>
<dbReference type="RefSeq" id="WP_098408804.1">
    <property type="nucleotide sequence ID" value="NZ_PDJE01000001.1"/>
</dbReference>
<gene>
    <name evidence="6" type="primary">vapC</name>
    <name evidence="8" type="ORF">ATJ78_2829</name>
</gene>
<evidence type="ECO:0000313" key="8">
    <source>
        <dbReference type="EMBL" id="PFG31848.1"/>
    </source>
</evidence>
<dbReference type="CDD" id="cd09874">
    <property type="entry name" value="PIN_MT3492-like"/>
    <property type="match status" value="1"/>
</dbReference>
<keyword evidence="6" id="KW-0800">Toxin</keyword>
<organism evidence="8 9">
    <name type="scientific">Paramicrobacterium agarici</name>
    <dbReference type="NCBI Taxonomy" id="630514"/>
    <lineage>
        <taxon>Bacteria</taxon>
        <taxon>Bacillati</taxon>
        <taxon>Actinomycetota</taxon>
        <taxon>Actinomycetes</taxon>
        <taxon>Micrococcales</taxon>
        <taxon>Microbacteriaceae</taxon>
        <taxon>Paramicrobacterium</taxon>
    </lineage>
</organism>
<keyword evidence="1 6" id="KW-1277">Toxin-antitoxin system</keyword>
<dbReference type="InterPro" id="IPR022907">
    <property type="entry name" value="VapC_family"/>
</dbReference>
<dbReference type="Gene3D" id="3.40.50.1010">
    <property type="entry name" value="5'-nuclease"/>
    <property type="match status" value="1"/>
</dbReference>
<protein>
    <recommendedName>
        <fullName evidence="6">Ribonuclease VapC</fullName>
        <shortName evidence="6">RNase VapC</shortName>
        <ecNumber evidence="6">3.1.-.-</ecNumber>
    </recommendedName>
    <alternativeName>
        <fullName evidence="6">Toxin VapC</fullName>
    </alternativeName>
</protein>
<dbReference type="HAMAP" id="MF_00265">
    <property type="entry name" value="VapC_Nob1"/>
    <property type="match status" value="1"/>
</dbReference>
<dbReference type="InterPro" id="IPR029060">
    <property type="entry name" value="PIN-like_dom_sf"/>
</dbReference>
<dbReference type="AlphaFoldDB" id="A0A2A9DYT5"/>
<evidence type="ECO:0000259" key="7">
    <source>
        <dbReference type="Pfam" id="PF01850"/>
    </source>
</evidence>
<evidence type="ECO:0000313" key="9">
    <source>
        <dbReference type="Proteomes" id="UP000221369"/>
    </source>
</evidence>
<evidence type="ECO:0000256" key="3">
    <source>
        <dbReference type="ARBA" id="ARBA00022723"/>
    </source>
</evidence>
<dbReference type="GO" id="GO:0016787">
    <property type="term" value="F:hydrolase activity"/>
    <property type="evidence" value="ECO:0007669"/>
    <property type="project" value="UniProtKB-KW"/>
</dbReference>
<feature type="binding site" evidence="6">
    <location>
        <position position="6"/>
    </location>
    <ligand>
        <name>Mg(2+)</name>
        <dbReference type="ChEBI" id="CHEBI:18420"/>
    </ligand>
</feature>
<keyword evidence="9" id="KW-1185">Reference proteome</keyword>
<reference evidence="8 9" key="1">
    <citation type="submission" date="2017-10" db="EMBL/GenBank/DDBJ databases">
        <title>Sequencing the genomes of 1000 actinobacteria strains.</title>
        <authorList>
            <person name="Klenk H.-P."/>
        </authorList>
    </citation>
    <scope>NUCLEOTIDE SEQUENCE [LARGE SCALE GENOMIC DNA]</scope>
    <source>
        <strain evidence="8 9">DSM 21798</strain>
    </source>
</reference>
<dbReference type="Proteomes" id="UP000221369">
    <property type="component" value="Unassembled WGS sequence"/>
</dbReference>
<comment type="similarity">
    <text evidence="6">Belongs to the PINc/VapC protein family.</text>
</comment>